<dbReference type="Proteomes" id="UP000006591">
    <property type="component" value="Chromosome 11"/>
</dbReference>
<keyword evidence="1" id="KW-0812">Transmembrane</keyword>
<reference evidence="3" key="1">
    <citation type="submission" date="2015-04" db="UniProtKB">
        <authorList>
            <consortium name="EnsemblPlants"/>
        </authorList>
    </citation>
    <scope>IDENTIFICATION</scope>
    <source>
        <strain evidence="3">SL10</strain>
    </source>
</reference>
<feature type="transmembrane region" description="Helical" evidence="1">
    <location>
        <begin position="51"/>
        <end position="71"/>
    </location>
</feature>
<feature type="chain" id="PRO_5002363465" description="DUF3778 domain-containing protein" evidence="2">
    <location>
        <begin position="28"/>
        <end position="104"/>
    </location>
</feature>
<evidence type="ECO:0008006" key="5">
    <source>
        <dbReference type="Google" id="ProtNLM"/>
    </source>
</evidence>
<dbReference type="AlphaFoldDB" id="A0A0E0IWY7"/>
<organism evidence="3">
    <name type="scientific">Oryza nivara</name>
    <name type="common">Indian wild rice</name>
    <name type="synonym">Oryza sativa f. spontanea</name>
    <dbReference type="NCBI Taxonomy" id="4536"/>
    <lineage>
        <taxon>Eukaryota</taxon>
        <taxon>Viridiplantae</taxon>
        <taxon>Streptophyta</taxon>
        <taxon>Embryophyta</taxon>
        <taxon>Tracheophyta</taxon>
        <taxon>Spermatophyta</taxon>
        <taxon>Magnoliopsida</taxon>
        <taxon>Liliopsida</taxon>
        <taxon>Poales</taxon>
        <taxon>Poaceae</taxon>
        <taxon>BOP clade</taxon>
        <taxon>Oryzoideae</taxon>
        <taxon>Oryzeae</taxon>
        <taxon>Oryzinae</taxon>
        <taxon>Oryza</taxon>
    </lineage>
</organism>
<feature type="signal peptide" evidence="2">
    <location>
        <begin position="1"/>
        <end position="27"/>
    </location>
</feature>
<protein>
    <recommendedName>
        <fullName evidence="5">DUF3778 domain-containing protein</fullName>
    </recommendedName>
</protein>
<name>A0A0E0IWY7_ORYNI</name>
<keyword evidence="2" id="KW-0732">Signal</keyword>
<evidence type="ECO:0000256" key="2">
    <source>
        <dbReference type="SAM" id="SignalP"/>
    </source>
</evidence>
<dbReference type="EnsemblPlants" id="ONIVA11G00020.1">
    <property type="protein sequence ID" value="ONIVA11G00020.1"/>
    <property type="gene ID" value="ONIVA11G00020"/>
</dbReference>
<evidence type="ECO:0000256" key="1">
    <source>
        <dbReference type="SAM" id="Phobius"/>
    </source>
</evidence>
<evidence type="ECO:0000313" key="4">
    <source>
        <dbReference type="Proteomes" id="UP000006591"/>
    </source>
</evidence>
<proteinExistence type="predicted"/>
<evidence type="ECO:0000313" key="3">
    <source>
        <dbReference type="EnsemblPlants" id="ONIVA11G00020.1"/>
    </source>
</evidence>
<dbReference type="Gramene" id="ONIVA11G00020.1">
    <property type="protein sequence ID" value="ONIVA11G00020.1"/>
    <property type="gene ID" value="ONIVA11G00020"/>
</dbReference>
<dbReference type="OMA" id="KDECRIV"/>
<reference evidence="3" key="2">
    <citation type="submission" date="2018-04" db="EMBL/GenBank/DDBJ databases">
        <title>OnivRS2 (Oryza nivara Reference Sequence Version 2).</title>
        <authorList>
            <person name="Zhang J."/>
            <person name="Kudrna D."/>
            <person name="Lee S."/>
            <person name="Talag J."/>
            <person name="Rajasekar S."/>
            <person name="Welchert J."/>
            <person name="Hsing Y.-I."/>
            <person name="Wing R.A."/>
        </authorList>
    </citation>
    <scope>NUCLEOTIDE SEQUENCE [LARGE SCALE GENOMIC DNA]</scope>
    <source>
        <strain evidence="3">SL10</strain>
    </source>
</reference>
<keyword evidence="4" id="KW-1185">Reference proteome</keyword>
<keyword evidence="1" id="KW-1133">Transmembrane helix</keyword>
<dbReference type="HOGENOM" id="CLU_178076_0_0_1"/>
<accession>A0A0E0IWY7</accession>
<keyword evidence="1" id="KW-0472">Membrane</keyword>
<sequence>MRRCCCSISVTFLGALPSSFFLPVLLAQGTWMWESNDDTLVIESAFSSFGVAGSSSQGLCGWFVLIASEFLMGLRSFGKKYGYDLMCLLLSQRIDKDECRIVGI</sequence>